<gene>
    <name evidence="1" type="ORF">OSB04_019865</name>
</gene>
<protein>
    <submittedName>
        <fullName evidence="1">Uncharacterized protein</fullName>
    </submittedName>
</protein>
<dbReference type="Proteomes" id="UP001172457">
    <property type="component" value="Chromosome 5"/>
</dbReference>
<proteinExistence type="predicted"/>
<accession>A0AA38W5E1</accession>
<evidence type="ECO:0000313" key="1">
    <source>
        <dbReference type="EMBL" id="KAJ9547322.1"/>
    </source>
</evidence>
<evidence type="ECO:0000313" key="2">
    <source>
        <dbReference type="Proteomes" id="UP001172457"/>
    </source>
</evidence>
<comment type="caution">
    <text evidence="1">The sequence shown here is derived from an EMBL/GenBank/DDBJ whole genome shotgun (WGS) entry which is preliminary data.</text>
</comment>
<sequence length="132" mass="15047">MNQQWKTVLKRGETSPVLTRSRLAGARSSLAAGEFTPELKEPFAEPEREIRSWKKKKRTPLQNLNNEMGDNHATWTARRAAPATVTRPITKPNLEGDTEIEGQFLHMIREFNFDGEAESDPNLHIESFLDIC</sequence>
<name>A0AA38W5E1_9ASTR</name>
<keyword evidence="2" id="KW-1185">Reference proteome</keyword>
<reference evidence="1" key="1">
    <citation type="submission" date="2023-03" db="EMBL/GenBank/DDBJ databases">
        <title>Chromosome-scale reference genome and RAD-based genetic map of yellow starthistle (Centaurea solstitialis) reveal putative structural variation and QTLs associated with invader traits.</title>
        <authorList>
            <person name="Reatini B."/>
            <person name="Cang F.A."/>
            <person name="Jiang Q."/>
            <person name="Mckibben M.T.W."/>
            <person name="Barker M.S."/>
            <person name="Rieseberg L.H."/>
            <person name="Dlugosch K.M."/>
        </authorList>
    </citation>
    <scope>NUCLEOTIDE SEQUENCE</scope>
    <source>
        <strain evidence="1">CAN-66</strain>
        <tissue evidence="1">Leaf</tissue>
    </source>
</reference>
<organism evidence="1 2">
    <name type="scientific">Centaurea solstitialis</name>
    <name type="common">yellow star-thistle</name>
    <dbReference type="NCBI Taxonomy" id="347529"/>
    <lineage>
        <taxon>Eukaryota</taxon>
        <taxon>Viridiplantae</taxon>
        <taxon>Streptophyta</taxon>
        <taxon>Embryophyta</taxon>
        <taxon>Tracheophyta</taxon>
        <taxon>Spermatophyta</taxon>
        <taxon>Magnoliopsida</taxon>
        <taxon>eudicotyledons</taxon>
        <taxon>Gunneridae</taxon>
        <taxon>Pentapetalae</taxon>
        <taxon>asterids</taxon>
        <taxon>campanulids</taxon>
        <taxon>Asterales</taxon>
        <taxon>Asteraceae</taxon>
        <taxon>Carduoideae</taxon>
        <taxon>Cardueae</taxon>
        <taxon>Centaureinae</taxon>
        <taxon>Centaurea</taxon>
    </lineage>
</organism>
<dbReference type="AlphaFoldDB" id="A0AA38W5E1"/>
<dbReference type="EMBL" id="JARYMX010000005">
    <property type="protein sequence ID" value="KAJ9547322.1"/>
    <property type="molecule type" value="Genomic_DNA"/>
</dbReference>